<name>X0U675_9ZZZZ</name>
<proteinExistence type="predicted"/>
<accession>X0U675</accession>
<dbReference type="EMBL" id="BARS01013241">
    <property type="protein sequence ID" value="GAF94861.1"/>
    <property type="molecule type" value="Genomic_DNA"/>
</dbReference>
<dbReference type="InterPro" id="IPR007069">
    <property type="entry name" value="Transposase_32"/>
</dbReference>
<dbReference type="AlphaFoldDB" id="X0U675"/>
<evidence type="ECO:0000259" key="1">
    <source>
        <dbReference type="Pfam" id="PF04986"/>
    </source>
</evidence>
<dbReference type="Pfam" id="PF04986">
    <property type="entry name" value="Y2_Tnp"/>
    <property type="match status" value="1"/>
</dbReference>
<dbReference type="GO" id="GO:0004803">
    <property type="term" value="F:transposase activity"/>
    <property type="evidence" value="ECO:0007669"/>
    <property type="project" value="InterPro"/>
</dbReference>
<gene>
    <name evidence="2" type="ORF">S01H1_23122</name>
</gene>
<comment type="caution">
    <text evidence="2">The sequence shown here is derived from an EMBL/GenBank/DDBJ whole genome shotgun (WGS) entry which is preliminary data.</text>
</comment>
<feature type="non-terminal residue" evidence="2">
    <location>
        <position position="1"/>
    </location>
</feature>
<feature type="domain" description="Transposase IS801/IS1294" evidence="1">
    <location>
        <begin position="63"/>
        <end position="163"/>
    </location>
</feature>
<dbReference type="GO" id="GO:0003677">
    <property type="term" value="F:DNA binding"/>
    <property type="evidence" value="ECO:0007669"/>
    <property type="project" value="InterPro"/>
</dbReference>
<dbReference type="GO" id="GO:0006313">
    <property type="term" value="P:DNA transposition"/>
    <property type="evidence" value="ECO:0007669"/>
    <property type="project" value="InterPro"/>
</dbReference>
<organism evidence="2">
    <name type="scientific">marine sediment metagenome</name>
    <dbReference type="NCBI Taxonomy" id="412755"/>
    <lineage>
        <taxon>unclassified sequences</taxon>
        <taxon>metagenomes</taxon>
        <taxon>ecological metagenomes</taxon>
    </lineage>
</organism>
<reference evidence="2" key="1">
    <citation type="journal article" date="2014" name="Front. Microbiol.">
        <title>High frequency of phylogenetically diverse reductive dehalogenase-homologous genes in deep subseafloor sedimentary metagenomes.</title>
        <authorList>
            <person name="Kawai M."/>
            <person name="Futagami T."/>
            <person name="Toyoda A."/>
            <person name="Takaki Y."/>
            <person name="Nishi S."/>
            <person name="Hori S."/>
            <person name="Arai W."/>
            <person name="Tsubouchi T."/>
            <person name="Morono Y."/>
            <person name="Uchiyama I."/>
            <person name="Ito T."/>
            <person name="Fujiyama A."/>
            <person name="Inagaki F."/>
            <person name="Takami H."/>
        </authorList>
    </citation>
    <scope>NUCLEOTIDE SEQUENCE</scope>
    <source>
        <strain evidence="2">Expedition CK06-06</strain>
    </source>
</reference>
<sequence length="163" mass="18861">VAFLKDELLQNVCHAQWVFTIPKMLRPYFLYNRELLGQLCQAAYETVKELMVAAVDDKDIRPGMVAVIQTFAQTLRWNPHIHALATRGGWNAQGQWIPVPYIDAHQAELLFRIKVFKILKKHGLLSDERIELLLSWRHTGFSVDNSVTVYPSDEQGLERLARY</sequence>
<evidence type="ECO:0000313" key="2">
    <source>
        <dbReference type="EMBL" id="GAF94861.1"/>
    </source>
</evidence>
<feature type="non-terminal residue" evidence="2">
    <location>
        <position position="163"/>
    </location>
</feature>
<protein>
    <recommendedName>
        <fullName evidence="1">Transposase IS801/IS1294 domain-containing protein</fullName>
    </recommendedName>
</protein>